<evidence type="ECO:0000256" key="1">
    <source>
        <dbReference type="SAM" id="MobiDB-lite"/>
    </source>
</evidence>
<evidence type="ECO:0000313" key="2">
    <source>
        <dbReference type="EMBL" id="KAJ8938021.1"/>
    </source>
</evidence>
<reference evidence="2" key="1">
    <citation type="journal article" date="2023" name="Insect Mol. Biol.">
        <title>Genome sequencing provides insights into the evolution of gene families encoding plant cell wall-degrading enzymes in longhorned beetles.</title>
        <authorList>
            <person name="Shin N.R."/>
            <person name="Okamura Y."/>
            <person name="Kirsch R."/>
            <person name="Pauchet Y."/>
        </authorList>
    </citation>
    <scope>NUCLEOTIDE SEQUENCE</scope>
    <source>
        <strain evidence="2">RBIC_L_NR</strain>
    </source>
</reference>
<dbReference type="EMBL" id="JANEYF010003240">
    <property type="protein sequence ID" value="KAJ8938021.1"/>
    <property type="molecule type" value="Genomic_DNA"/>
</dbReference>
<evidence type="ECO:0000313" key="3">
    <source>
        <dbReference type="Proteomes" id="UP001162156"/>
    </source>
</evidence>
<comment type="caution">
    <text evidence="2">The sequence shown here is derived from an EMBL/GenBank/DDBJ whole genome shotgun (WGS) entry which is preliminary data.</text>
</comment>
<protein>
    <submittedName>
        <fullName evidence="2">Uncharacterized protein</fullName>
    </submittedName>
</protein>
<sequence>MYLESPLNKRLNDLCDSETNSECSDKKLNPRMKLNFDNDSDSDYGDCPNLNNVKKTSKYFEKISVDLNEATPEGASNKENLDEFSSSGESLEERIRKKN</sequence>
<name>A0AAV8XHM0_9CUCU</name>
<gene>
    <name evidence="2" type="ORF">NQ314_011633</name>
</gene>
<feature type="region of interest" description="Disordered" evidence="1">
    <location>
        <begin position="70"/>
        <end position="99"/>
    </location>
</feature>
<organism evidence="2 3">
    <name type="scientific">Rhamnusium bicolor</name>
    <dbReference type="NCBI Taxonomy" id="1586634"/>
    <lineage>
        <taxon>Eukaryota</taxon>
        <taxon>Metazoa</taxon>
        <taxon>Ecdysozoa</taxon>
        <taxon>Arthropoda</taxon>
        <taxon>Hexapoda</taxon>
        <taxon>Insecta</taxon>
        <taxon>Pterygota</taxon>
        <taxon>Neoptera</taxon>
        <taxon>Endopterygota</taxon>
        <taxon>Coleoptera</taxon>
        <taxon>Polyphaga</taxon>
        <taxon>Cucujiformia</taxon>
        <taxon>Chrysomeloidea</taxon>
        <taxon>Cerambycidae</taxon>
        <taxon>Lepturinae</taxon>
        <taxon>Rhagiini</taxon>
        <taxon>Rhamnusium</taxon>
    </lineage>
</organism>
<proteinExistence type="predicted"/>
<keyword evidence="3" id="KW-1185">Reference proteome</keyword>
<dbReference type="AlphaFoldDB" id="A0AAV8XHM0"/>
<dbReference type="Proteomes" id="UP001162156">
    <property type="component" value="Unassembled WGS sequence"/>
</dbReference>
<accession>A0AAV8XHM0</accession>